<dbReference type="Proteomes" id="UP000027725">
    <property type="component" value="Unassembled WGS sequence"/>
</dbReference>
<organism evidence="3 4">
    <name type="scientific">Thioclava dalianensis</name>
    <dbReference type="NCBI Taxonomy" id="1185766"/>
    <lineage>
        <taxon>Bacteria</taxon>
        <taxon>Pseudomonadati</taxon>
        <taxon>Pseudomonadota</taxon>
        <taxon>Alphaproteobacteria</taxon>
        <taxon>Rhodobacterales</taxon>
        <taxon>Paracoccaceae</taxon>
        <taxon>Thioclava</taxon>
    </lineage>
</organism>
<dbReference type="SUPFAM" id="SSF55797">
    <property type="entry name" value="PR-1-like"/>
    <property type="match status" value="1"/>
</dbReference>
<dbReference type="eggNOG" id="COG2340">
    <property type="taxonomic scope" value="Bacteria"/>
</dbReference>
<name>A0A074U6Y9_9RHOB</name>
<keyword evidence="3" id="KW-0378">Hydrolase</keyword>
<dbReference type="RefSeq" id="WP_038064397.1">
    <property type="nucleotide sequence ID" value="NZ_JHEH01000006.1"/>
</dbReference>
<feature type="domain" description="SCP" evidence="2">
    <location>
        <begin position="53"/>
        <end position="167"/>
    </location>
</feature>
<keyword evidence="1" id="KW-0732">Signal</keyword>
<dbReference type="InterPro" id="IPR035940">
    <property type="entry name" value="CAP_sf"/>
</dbReference>
<evidence type="ECO:0000313" key="3">
    <source>
        <dbReference type="EMBL" id="KEP70442.1"/>
    </source>
</evidence>
<keyword evidence="4" id="KW-1185">Reference proteome</keyword>
<dbReference type="AlphaFoldDB" id="A0A074U6Y9"/>
<evidence type="ECO:0000256" key="1">
    <source>
        <dbReference type="SAM" id="SignalP"/>
    </source>
</evidence>
<dbReference type="OrthoDB" id="7846629at2"/>
<evidence type="ECO:0000259" key="2">
    <source>
        <dbReference type="Pfam" id="PF00188"/>
    </source>
</evidence>
<accession>A0A074U6Y9</accession>
<dbReference type="STRING" id="1185766.SAMN05216224_10442"/>
<comment type="caution">
    <text evidence="3">The sequence shown here is derived from an EMBL/GenBank/DDBJ whole genome shotgun (WGS) entry which is preliminary data.</text>
</comment>
<dbReference type="GO" id="GO:0006508">
    <property type="term" value="P:proteolysis"/>
    <property type="evidence" value="ECO:0007669"/>
    <property type="project" value="UniProtKB-KW"/>
</dbReference>
<gene>
    <name evidence="3" type="ORF">DL1_18030</name>
</gene>
<reference evidence="3 4" key="1">
    <citation type="submission" date="2014-03" db="EMBL/GenBank/DDBJ databases">
        <title>The draft genome sequence of Thioclava dalianensis DLFJ1-1.</title>
        <authorList>
            <person name="Lai Q."/>
            <person name="Shao Z."/>
        </authorList>
    </citation>
    <scope>NUCLEOTIDE SEQUENCE [LARGE SCALE GENOMIC DNA]</scope>
    <source>
        <strain evidence="3 4">DLFJ1-1</strain>
    </source>
</reference>
<protein>
    <submittedName>
        <fullName evidence="3">Serine protease</fullName>
    </submittedName>
</protein>
<keyword evidence="3" id="KW-0645">Protease</keyword>
<dbReference type="GO" id="GO:0008233">
    <property type="term" value="F:peptidase activity"/>
    <property type="evidence" value="ECO:0007669"/>
    <property type="project" value="UniProtKB-KW"/>
</dbReference>
<feature type="signal peptide" evidence="1">
    <location>
        <begin position="1"/>
        <end position="23"/>
    </location>
</feature>
<dbReference type="PANTHER" id="PTHR31157:SF1">
    <property type="entry name" value="SCP DOMAIN-CONTAINING PROTEIN"/>
    <property type="match status" value="1"/>
</dbReference>
<dbReference type="PROSITE" id="PS51257">
    <property type="entry name" value="PROKAR_LIPOPROTEIN"/>
    <property type="match status" value="1"/>
</dbReference>
<evidence type="ECO:0000313" key="4">
    <source>
        <dbReference type="Proteomes" id="UP000027725"/>
    </source>
</evidence>
<proteinExistence type="predicted"/>
<dbReference type="Gene3D" id="3.40.33.10">
    <property type="entry name" value="CAP"/>
    <property type="match status" value="1"/>
</dbReference>
<feature type="chain" id="PRO_5001700413" evidence="1">
    <location>
        <begin position="24"/>
        <end position="171"/>
    </location>
</feature>
<dbReference type="Pfam" id="PF00188">
    <property type="entry name" value="CAP"/>
    <property type="match status" value="1"/>
</dbReference>
<dbReference type="PANTHER" id="PTHR31157">
    <property type="entry name" value="SCP DOMAIN-CONTAINING PROTEIN"/>
    <property type="match status" value="1"/>
</dbReference>
<sequence>MMRATIFAISAMLALAACDPANQQPKLGPDGLPLQKVYTITSRDAQVIPERVLESVNSLRSARGAPPLALNADLTTAALAHSKDMAAQNRPWHWGSDGSSPLSRAQRAGYTGNVLGENISETYETEMETLSAWMNVPDTRDVILNPAATQMGFSWYQEPTGKIWWTMVIGN</sequence>
<dbReference type="CDD" id="cd05379">
    <property type="entry name" value="CAP_bacterial"/>
    <property type="match status" value="1"/>
</dbReference>
<dbReference type="EMBL" id="JHEH01000006">
    <property type="protein sequence ID" value="KEP70442.1"/>
    <property type="molecule type" value="Genomic_DNA"/>
</dbReference>
<dbReference type="InterPro" id="IPR014044">
    <property type="entry name" value="CAP_dom"/>
</dbReference>